<reference evidence="5" key="1">
    <citation type="journal article" date="2019" name="Int. J. Syst. Evol. Microbiol.">
        <title>The Global Catalogue of Microorganisms (GCM) 10K type strain sequencing project: providing services to taxonomists for standard genome sequencing and annotation.</title>
        <authorList>
            <consortium name="The Broad Institute Genomics Platform"/>
            <consortium name="The Broad Institute Genome Sequencing Center for Infectious Disease"/>
            <person name="Wu L."/>
            <person name="Ma J."/>
        </authorList>
    </citation>
    <scope>NUCLEOTIDE SEQUENCE [LARGE SCALE GENOMIC DNA]</scope>
    <source>
        <strain evidence="5">KACC 11407</strain>
    </source>
</reference>
<dbReference type="Gene3D" id="3.10.20.280">
    <property type="entry name" value="RnfH-like"/>
    <property type="match status" value="1"/>
</dbReference>
<comment type="caution">
    <text evidence="4">The sequence shown here is derived from an EMBL/GenBank/DDBJ whole genome shotgun (WGS) entry which is preliminary data.</text>
</comment>
<dbReference type="InterPro" id="IPR016155">
    <property type="entry name" value="Mopterin_synth/thiamin_S_b"/>
</dbReference>
<organism evidence="4 5">
    <name type="scientific">Lysobacter yangpyeongensis</name>
    <dbReference type="NCBI Taxonomy" id="346182"/>
    <lineage>
        <taxon>Bacteria</taxon>
        <taxon>Pseudomonadati</taxon>
        <taxon>Pseudomonadota</taxon>
        <taxon>Gammaproteobacteria</taxon>
        <taxon>Lysobacterales</taxon>
        <taxon>Lysobacteraceae</taxon>
        <taxon>Lysobacter</taxon>
    </lineage>
</organism>
<evidence type="ECO:0000313" key="5">
    <source>
        <dbReference type="Proteomes" id="UP001596036"/>
    </source>
</evidence>
<keyword evidence="5" id="KW-1185">Reference proteome</keyword>
<accession>A0ABW0SKL3</accession>
<evidence type="ECO:0000256" key="2">
    <source>
        <dbReference type="HAMAP-Rule" id="MF_00460"/>
    </source>
</evidence>
<gene>
    <name evidence="4" type="ORF">ACFPN1_03620</name>
</gene>
<proteinExistence type="inferred from homology"/>
<evidence type="ECO:0000256" key="1">
    <source>
        <dbReference type="ARBA" id="ARBA00010645"/>
    </source>
</evidence>
<sequence length="90" mass="10116">MKVEVVRAWPRRHELAVVELPEAATVGDALAAAGWTDDPEVVAVAVFGQRVDGATRLHDGDRVELLRRLQADPKDARRQRVEERRRQPKG</sequence>
<evidence type="ECO:0000313" key="4">
    <source>
        <dbReference type="EMBL" id="MFC5569157.1"/>
    </source>
</evidence>
<dbReference type="PANTHER" id="PTHR37483:SF1">
    <property type="entry name" value="UPF0125 PROTEIN RATB"/>
    <property type="match status" value="1"/>
</dbReference>
<evidence type="ECO:0000256" key="3">
    <source>
        <dbReference type="SAM" id="MobiDB-lite"/>
    </source>
</evidence>
<name>A0ABW0SKL3_9GAMM</name>
<dbReference type="EMBL" id="JBHSNM010000001">
    <property type="protein sequence ID" value="MFC5569157.1"/>
    <property type="molecule type" value="Genomic_DNA"/>
</dbReference>
<dbReference type="InterPro" id="IPR037021">
    <property type="entry name" value="RnfH_sf"/>
</dbReference>
<dbReference type="HAMAP" id="MF_00460">
    <property type="entry name" value="UPF0125_RnfH"/>
    <property type="match status" value="1"/>
</dbReference>
<comment type="similarity">
    <text evidence="1 2">Belongs to the UPF0125 (RnfH) family.</text>
</comment>
<feature type="region of interest" description="Disordered" evidence="3">
    <location>
        <begin position="68"/>
        <end position="90"/>
    </location>
</feature>
<dbReference type="Proteomes" id="UP001596036">
    <property type="component" value="Unassembled WGS sequence"/>
</dbReference>
<protein>
    <recommendedName>
        <fullName evidence="2">UPF0125 protein ACFPN1_03620</fullName>
    </recommendedName>
</protein>
<dbReference type="Pfam" id="PF03658">
    <property type="entry name" value="Ub-RnfH"/>
    <property type="match status" value="1"/>
</dbReference>
<dbReference type="PANTHER" id="PTHR37483">
    <property type="entry name" value="UPF0125 PROTEIN RATB"/>
    <property type="match status" value="1"/>
</dbReference>
<dbReference type="SUPFAM" id="SSF54285">
    <property type="entry name" value="MoaD/ThiS"/>
    <property type="match status" value="1"/>
</dbReference>
<dbReference type="RefSeq" id="WP_386753074.1">
    <property type="nucleotide sequence ID" value="NZ_JBHSNM010000001.1"/>
</dbReference>
<dbReference type="InterPro" id="IPR005346">
    <property type="entry name" value="RnfH"/>
</dbReference>